<dbReference type="PANTHER" id="PTHR46390:SF1">
    <property type="entry name" value="MANNOSE-1-PHOSPHATE GUANYLYLTRANSFERASE"/>
    <property type="match status" value="1"/>
</dbReference>
<dbReference type="EMBL" id="UOFR01000007">
    <property type="protein sequence ID" value="VAW90855.1"/>
    <property type="molecule type" value="Genomic_DNA"/>
</dbReference>
<evidence type="ECO:0000259" key="10">
    <source>
        <dbReference type="Pfam" id="PF22640"/>
    </source>
</evidence>
<dbReference type="InterPro" id="IPR054566">
    <property type="entry name" value="ManC/GMP-like_b-helix"/>
</dbReference>
<dbReference type="GO" id="GO:0000271">
    <property type="term" value="P:polysaccharide biosynthetic process"/>
    <property type="evidence" value="ECO:0007669"/>
    <property type="project" value="InterPro"/>
</dbReference>
<dbReference type="GO" id="GO:0009298">
    <property type="term" value="P:GDP-mannose biosynthetic process"/>
    <property type="evidence" value="ECO:0007669"/>
    <property type="project" value="TreeGrafter"/>
</dbReference>
<evidence type="ECO:0000256" key="4">
    <source>
        <dbReference type="ARBA" id="ARBA00022695"/>
    </source>
</evidence>
<dbReference type="AlphaFoldDB" id="A0A3B0ZBS7"/>
<evidence type="ECO:0000256" key="6">
    <source>
        <dbReference type="ARBA" id="ARBA00023134"/>
    </source>
</evidence>
<dbReference type="GO" id="GO:0005525">
    <property type="term" value="F:GTP binding"/>
    <property type="evidence" value="ECO:0007669"/>
    <property type="project" value="UniProtKB-KW"/>
</dbReference>
<evidence type="ECO:0000256" key="1">
    <source>
        <dbReference type="ARBA" id="ARBA00006115"/>
    </source>
</evidence>
<dbReference type="Pfam" id="PF22640">
    <property type="entry name" value="ManC_GMP_beta-helix"/>
    <property type="match status" value="1"/>
</dbReference>
<dbReference type="GO" id="GO:0004475">
    <property type="term" value="F:mannose-1-phosphate guanylyltransferase (GTP) activity"/>
    <property type="evidence" value="ECO:0007669"/>
    <property type="project" value="UniProtKB-EC"/>
</dbReference>
<dbReference type="Gene3D" id="3.90.550.10">
    <property type="entry name" value="Spore Coat Polysaccharide Biosynthesis Protein SpsA, Chain A"/>
    <property type="match status" value="1"/>
</dbReference>
<dbReference type="CDD" id="cd02509">
    <property type="entry name" value="GDP-M1P_Guanylyltransferase"/>
    <property type="match status" value="1"/>
</dbReference>
<keyword evidence="11" id="KW-0413">Isomerase</keyword>
<dbReference type="SUPFAM" id="SSF51182">
    <property type="entry name" value="RmlC-like cupins"/>
    <property type="match status" value="1"/>
</dbReference>
<evidence type="ECO:0000259" key="9">
    <source>
        <dbReference type="Pfam" id="PF01050"/>
    </source>
</evidence>
<evidence type="ECO:0000256" key="7">
    <source>
        <dbReference type="ARBA" id="ARBA00047343"/>
    </source>
</evidence>
<protein>
    <recommendedName>
        <fullName evidence="2">mannose-1-phosphate guanylyltransferase</fullName>
        <ecNumber evidence="2">2.7.7.13</ecNumber>
    </recommendedName>
</protein>
<feature type="domain" description="Nucleotidyl transferase" evidence="8">
    <location>
        <begin position="5"/>
        <end position="294"/>
    </location>
</feature>
<dbReference type="FunFam" id="3.90.550.10:FF:000046">
    <property type="entry name" value="Mannose-1-phosphate guanylyltransferase (GDP)"/>
    <property type="match status" value="1"/>
</dbReference>
<dbReference type="GO" id="GO:0016853">
    <property type="term" value="F:isomerase activity"/>
    <property type="evidence" value="ECO:0007669"/>
    <property type="project" value="UniProtKB-KW"/>
</dbReference>
<name>A0A3B0ZBS7_9ZZZZ</name>
<dbReference type="InterPro" id="IPR049577">
    <property type="entry name" value="GMPP_N"/>
</dbReference>
<feature type="domain" description="MannoseP isomerase/GMP-like beta-helix" evidence="10">
    <location>
        <begin position="300"/>
        <end position="353"/>
    </location>
</feature>
<gene>
    <name evidence="11" type="ORF">MNBD_GAMMA21-592</name>
</gene>
<sequence>MEIIPVVLSGGSGTRLWPLSRKLYPKQLLPLVTDHTLLQDTILRVKPMPNFADEVVIVCNEEHRFLVAEQLRQIDVKSEAIILEPEGRNTAPALTLAAFASQEKGGDKIMLVMPADHVIQDVGAFSKAIQIGAELAEQDHIATFGVVPDCAETGYGYIQKGKGIGSTAAFSIRRFVEKPDANTAQSYLDSGEYLWNSGMFMLKPSVWLKHMSLLQPEILKFCEKAYKKGSRDSDFYRVDETSFLSSPSDSIDYAIMEKLTEQADGLASVISLQAEWSDVGAFAALWDIGEKDQQGNVLRGDVVAVDVNNSMLISETRLVAGVGIDNMVIVETADAVLVADKDKVQNVKQVVDWLKQQKREEHLIHRQVFRPWGSYEGIDVGERHQVKHITVNPGAALSLQLHHHRAEHWIVVSGTAKVTRGEETFIVSENESTYIPLGTKHRLENPGTIPLDMIEVQSGSYLGEDDIVRFDDQYGRAK</sequence>
<evidence type="ECO:0000259" key="8">
    <source>
        <dbReference type="Pfam" id="PF00483"/>
    </source>
</evidence>
<accession>A0A3B0ZBS7</accession>
<dbReference type="InterPro" id="IPR029044">
    <property type="entry name" value="Nucleotide-diphossugar_trans"/>
</dbReference>
<dbReference type="InterPro" id="IPR005835">
    <property type="entry name" value="NTP_transferase_dom"/>
</dbReference>
<evidence type="ECO:0000256" key="3">
    <source>
        <dbReference type="ARBA" id="ARBA00022679"/>
    </source>
</evidence>
<dbReference type="SUPFAM" id="SSF53448">
    <property type="entry name" value="Nucleotide-diphospho-sugar transferases"/>
    <property type="match status" value="1"/>
</dbReference>
<dbReference type="CDD" id="cd02213">
    <property type="entry name" value="cupin_PMI_typeII_C"/>
    <property type="match status" value="1"/>
</dbReference>
<dbReference type="FunFam" id="2.60.120.10:FF:000032">
    <property type="entry name" value="Mannose-1-phosphate guanylyltransferase/mannose-6-phosphate isomerase"/>
    <property type="match status" value="1"/>
</dbReference>
<dbReference type="NCBIfam" id="TIGR01479">
    <property type="entry name" value="GMP_PMI"/>
    <property type="match status" value="1"/>
</dbReference>
<dbReference type="InterPro" id="IPR014710">
    <property type="entry name" value="RmlC-like_jellyroll"/>
</dbReference>
<organism evidence="11">
    <name type="scientific">hydrothermal vent metagenome</name>
    <dbReference type="NCBI Taxonomy" id="652676"/>
    <lineage>
        <taxon>unclassified sequences</taxon>
        <taxon>metagenomes</taxon>
        <taxon>ecological metagenomes</taxon>
    </lineage>
</organism>
<feature type="domain" description="Mannose-6-phosphate isomerase type II C-terminal" evidence="9">
    <location>
        <begin position="358"/>
        <end position="472"/>
    </location>
</feature>
<reference evidence="11" key="1">
    <citation type="submission" date="2018-06" db="EMBL/GenBank/DDBJ databases">
        <authorList>
            <person name="Zhirakovskaya E."/>
        </authorList>
    </citation>
    <scope>NUCLEOTIDE SEQUENCE</scope>
</reference>
<keyword evidence="5" id="KW-0547">Nucleotide-binding</keyword>
<keyword evidence="4 11" id="KW-0548">Nucleotidyltransferase</keyword>
<dbReference type="InterPro" id="IPR051161">
    <property type="entry name" value="Mannose-6P_isomerase_type2"/>
</dbReference>
<comment type="similarity">
    <text evidence="1">Belongs to the mannose-6-phosphate isomerase type 2 family.</text>
</comment>
<dbReference type="InterPro" id="IPR001538">
    <property type="entry name" value="Man6P_isomerase-2_C"/>
</dbReference>
<keyword evidence="3 11" id="KW-0808">Transferase</keyword>
<evidence type="ECO:0000256" key="2">
    <source>
        <dbReference type="ARBA" id="ARBA00012387"/>
    </source>
</evidence>
<dbReference type="InterPro" id="IPR011051">
    <property type="entry name" value="RmlC_Cupin_sf"/>
</dbReference>
<evidence type="ECO:0000313" key="11">
    <source>
        <dbReference type="EMBL" id="VAW90855.1"/>
    </source>
</evidence>
<dbReference type="PANTHER" id="PTHR46390">
    <property type="entry name" value="MANNOSE-1-PHOSPHATE GUANYLYLTRANSFERASE"/>
    <property type="match status" value="1"/>
</dbReference>
<keyword evidence="6" id="KW-0342">GTP-binding</keyword>
<dbReference type="Pfam" id="PF00483">
    <property type="entry name" value="NTP_transferase"/>
    <property type="match status" value="1"/>
</dbReference>
<comment type="catalytic activity">
    <reaction evidence="7">
        <text>alpha-D-mannose 1-phosphate + GTP + H(+) = GDP-alpha-D-mannose + diphosphate</text>
        <dbReference type="Rhea" id="RHEA:15229"/>
        <dbReference type="ChEBI" id="CHEBI:15378"/>
        <dbReference type="ChEBI" id="CHEBI:33019"/>
        <dbReference type="ChEBI" id="CHEBI:37565"/>
        <dbReference type="ChEBI" id="CHEBI:57527"/>
        <dbReference type="ChEBI" id="CHEBI:58409"/>
        <dbReference type="EC" id="2.7.7.13"/>
    </reaction>
</comment>
<dbReference type="Gene3D" id="2.60.120.10">
    <property type="entry name" value="Jelly Rolls"/>
    <property type="match status" value="1"/>
</dbReference>
<proteinExistence type="inferred from homology"/>
<dbReference type="EC" id="2.7.7.13" evidence="2"/>
<dbReference type="Pfam" id="PF01050">
    <property type="entry name" value="MannoseP_isomer"/>
    <property type="match status" value="1"/>
</dbReference>
<dbReference type="InterPro" id="IPR006375">
    <property type="entry name" value="Man1P_GuaTrfase/Man6P_Isoase"/>
</dbReference>
<evidence type="ECO:0000256" key="5">
    <source>
        <dbReference type="ARBA" id="ARBA00022741"/>
    </source>
</evidence>